<reference evidence="7" key="1">
    <citation type="submission" date="2021-07" db="EMBL/GenBank/DDBJ databases">
        <authorList>
            <person name="Branca A.L. A."/>
        </authorList>
    </citation>
    <scope>NUCLEOTIDE SEQUENCE</scope>
</reference>
<evidence type="ECO:0000256" key="1">
    <source>
        <dbReference type="ARBA" id="ARBA00022676"/>
    </source>
</evidence>
<dbReference type="EMBL" id="CAJVOS010000071">
    <property type="protein sequence ID" value="CAG8243279.1"/>
    <property type="molecule type" value="Genomic_DNA"/>
</dbReference>
<dbReference type="InterPro" id="IPR000608">
    <property type="entry name" value="UBC"/>
</dbReference>
<dbReference type="GO" id="GO:0016779">
    <property type="term" value="F:nucleotidyltransferase activity"/>
    <property type="evidence" value="ECO:0007669"/>
    <property type="project" value="UniProtKB-KW"/>
</dbReference>
<dbReference type="Pfam" id="PF00179">
    <property type="entry name" value="UQ_con"/>
    <property type="match status" value="1"/>
</dbReference>
<proteinExistence type="predicted"/>
<evidence type="ECO:0000256" key="4">
    <source>
        <dbReference type="ARBA" id="ARBA00023027"/>
    </source>
</evidence>
<evidence type="ECO:0000256" key="5">
    <source>
        <dbReference type="SAM" id="MobiDB-lite"/>
    </source>
</evidence>
<protein>
    <recommendedName>
        <fullName evidence="6">UBC core domain-containing protein</fullName>
    </recommendedName>
</protein>
<evidence type="ECO:0000256" key="2">
    <source>
        <dbReference type="ARBA" id="ARBA00022679"/>
    </source>
</evidence>
<dbReference type="PROSITE" id="PS50127">
    <property type="entry name" value="UBC_2"/>
    <property type="match status" value="1"/>
</dbReference>
<dbReference type="InterPro" id="IPR016135">
    <property type="entry name" value="UBQ-conjugating_enzyme/RWD"/>
</dbReference>
<feature type="region of interest" description="Disordered" evidence="5">
    <location>
        <begin position="265"/>
        <end position="284"/>
    </location>
</feature>
<dbReference type="PANTHER" id="PTHR21328">
    <property type="entry name" value="POLY ADP-RIBOSE POLYMERASE FAMILY, MEMBER PARP"/>
    <property type="match status" value="1"/>
</dbReference>
<name>A0A9W4N3K6_PENOL</name>
<feature type="compositionally biased region" description="Polar residues" evidence="5">
    <location>
        <begin position="110"/>
        <end position="119"/>
    </location>
</feature>
<dbReference type="FunFam" id="3.10.110.10:FF:000107">
    <property type="entry name" value="Ubiquitin conjugating enzyme, putative"/>
    <property type="match status" value="1"/>
</dbReference>
<dbReference type="InterPro" id="IPR012317">
    <property type="entry name" value="Poly(ADP-ribose)pol_cat_dom"/>
</dbReference>
<dbReference type="Pfam" id="PF00644">
    <property type="entry name" value="PARP"/>
    <property type="match status" value="1"/>
</dbReference>
<keyword evidence="4" id="KW-0520">NAD</keyword>
<dbReference type="Gene3D" id="3.90.228.10">
    <property type="match status" value="1"/>
</dbReference>
<dbReference type="OrthoDB" id="109543at2759"/>
<dbReference type="Gene3D" id="3.10.110.10">
    <property type="entry name" value="Ubiquitin Conjugating Enzyme"/>
    <property type="match status" value="1"/>
</dbReference>
<dbReference type="Proteomes" id="UP001153618">
    <property type="component" value="Unassembled WGS sequence"/>
</dbReference>
<evidence type="ECO:0000313" key="8">
    <source>
        <dbReference type="Proteomes" id="UP001153618"/>
    </source>
</evidence>
<keyword evidence="1" id="KW-0328">Glycosyltransferase</keyword>
<evidence type="ECO:0000256" key="3">
    <source>
        <dbReference type="ARBA" id="ARBA00022695"/>
    </source>
</evidence>
<dbReference type="GO" id="GO:0003950">
    <property type="term" value="F:NAD+ poly-ADP-ribosyltransferase activity"/>
    <property type="evidence" value="ECO:0007669"/>
    <property type="project" value="InterPro"/>
</dbReference>
<dbReference type="AlphaFoldDB" id="A0A9W4N3K6"/>
<dbReference type="SUPFAM" id="SSF56399">
    <property type="entry name" value="ADP-ribosylation"/>
    <property type="match status" value="1"/>
</dbReference>
<feature type="region of interest" description="Disordered" evidence="5">
    <location>
        <begin position="110"/>
        <end position="158"/>
    </location>
</feature>
<gene>
    <name evidence="7" type="ORF">POLS_LOCUS8590</name>
</gene>
<feature type="compositionally biased region" description="Acidic residues" evidence="5">
    <location>
        <begin position="138"/>
        <end position="148"/>
    </location>
</feature>
<keyword evidence="2" id="KW-0808">Transferase</keyword>
<keyword evidence="8" id="KW-1185">Reference proteome</keyword>
<evidence type="ECO:0000259" key="6">
    <source>
        <dbReference type="PROSITE" id="PS50127"/>
    </source>
</evidence>
<feature type="domain" description="UBC core" evidence="6">
    <location>
        <begin position="956"/>
        <end position="1136"/>
    </location>
</feature>
<organism evidence="7 8">
    <name type="scientific">Penicillium olsonii</name>
    <dbReference type="NCBI Taxonomy" id="99116"/>
    <lineage>
        <taxon>Eukaryota</taxon>
        <taxon>Fungi</taxon>
        <taxon>Dikarya</taxon>
        <taxon>Ascomycota</taxon>
        <taxon>Pezizomycotina</taxon>
        <taxon>Eurotiomycetes</taxon>
        <taxon>Eurotiomycetidae</taxon>
        <taxon>Eurotiales</taxon>
        <taxon>Aspergillaceae</taxon>
        <taxon>Penicillium</taxon>
    </lineage>
</organism>
<evidence type="ECO:0000313" key="7">
    <source>
        <dbReference type="EMBL" id="CAG8243279.1"/>
    </source>
</evidence>
<sequence length="1142" mass="127324">MPRKDFLQDLEHAAAPGRFSCISNIRAGECDGSVSFKFTEPKTALTVEFQAIVSDSHNYPKHHSYFVFATSENCPSEITPRLESDGSLFAGLTIHELLINLTDTIAHSGVSPNSKSSLVEDNLSDPDDGESVNSTGEPEWDSDEEEDMFGPIQSDSESQKNLRCDLRLAKQAGFKVGHLGSKEKSIIVTVSCRIAKLGISNEAMDAWNVKPSEYLVLLIRYVPTYINLQRIMGVCGTIKQNLIQMRVGICDSYKPYVQHAVEAFQSTRDQRKDEDPTDSTNTLPGLCGNKAMNESSLKPLFIGSSLNSLLEERLLGIIQIRLQHGYSWTGGEIFFNHNQGGTASGPDATPIEYNQSDDWATSAPKILASDHLAETGRDISMLSLPLLAMQFTLRHFVKCTEFCLVCHCKTNDTFEALKPYVCSSGLCLYQYMALAMGSSLEYEIHSQPLVVELLVSLAYTAAVSEQLEEVPSGLRLQVPAKLFQTGPGNDLLYAGELNAAKLDLLPAARLPLKVGDWIVICVGPGMSGNGNGTTEEWHCRVEDMETSSGHIFLSGLFRQGKRIQNQRLLDDYLQVQFTIYDTDLDTLTLPFKMKMISFILATLPSVQEMYSFIQTGGKKKLLSAWKEVISPTALDLLRWVVASNRSLIKQDNQDTSHQVTGMSGYVQFRLVQGAADKEQRFINAVNSVSLDKNPKHPTLFAWHGSPVPNWHNILRVGLHFKKQLHGRAFGNGVYMSNTLDVSMGYTHYPGQYNTSKWPQSRLKISTAVSLNEIVNSVEDFVSRYPHYVVQHLDWIQTRYLFVQFDVPELAAKYPLRTYSSKKQAEGSFYKQHPDHVAHGPHQVPINIPISILSGQRGKIVQENCQSGSQARMCAISPKRRKIIVKDRGDENDDITSVGTDIEDIYILLSDDEEPKSNPKTVQDENVGGVPKTPFHPGTLQEDSLPTLGHPQYASTPATKILQQHLAATVKIQQEIPIQDLGWYVNHKLVNTVYQWIVELHSFDPEIPLAQDLQALNMQSIVLELRFPAQFPMDPPFVRVIRPRFVEFSHGGGGHVTTGGAMCMELLTQSGWLPTISIESVLLQVRMAILNPDPRPARLLLNRSSTEYSVGEAVDAYKRVSYSHGWKIPTDIEKLASWENPLP</sequence>
<comment type="caution">
    <text evidence="7">The sequence shown here is derived from an EMBL/GenBank/DDBJ whole genome shotgun (WGS) entry which is preliminary data.</text>
</comment>
<dbReference type="InterPro" id="IPR051838">
    <property type="entry name" value="ARTD_PARP"/>
</dbReference>
<keyword evidence="3" id="KW-0548">Nucleotidyltransferase</keyword>
<dbReference type="SUPFAM" id="SSF54495">
    <property type="entry name" value="UBC-like"/>
    <property type="match status" value="1"/>
</dbReference>
<dbReference type="CDD" id="cd23802">
    <property type="entry name" value="UBCc_UBE2Q"/>
    <property type="match status" value="1"/>
</dbReference>
<accession>A0A9W4N3K6</accession>